<feature type="compositionally biased region" description="Basic and acidic residues" evidence="1">
    <location>
        <begin position="125"/>
        <end position="136"/>
    </location>
</feature>
<proteinExistence type="predicted"/>
<keyword evidence="3" id="KW-1185">Reference proteome</keyword>
<feature type="region of interest" description="Disordered" evidence="1">
    <location>
        <begin position="102"/>
        <end position="136"/>
    </location>
</feature>
<comment type="caution">
    <text evidence="2">The sequence shown here is derived from an EMBL/GenBank/DDBJ whole genome shotgun (WGS) entry which is preliminary data.</text>
</comment>
<evidence type="ECO:0000256" key="1">
    <source>
        <dbReference type="SAM" id="MobiDB-lite"/>
    </source>
</evidence>
<sequence>MDTFRRAGGAIIWQLALVFESGRGEIRSATGRERDGWQLTTGQRSPIPSSSSAAGTSLRVCTVWRKNEAQSSQSHKFMHRTKAKFGELVLYIHAHDLGEKQTGRAVDLSDRSGDKLLAAPLTKPLPHDLGRGHRRS</sequence>
<organism evidence="2 3">
    <name type="scientific">Saitoella complicata (strain BCRC 22490 / CBS 7301 / JCM 7358 / NBRC 10748 / NRRL Y-17804)</name>
    <dbReference type="NCBI Taxonomy" id="698492"/>
    <lineage>
        <taxon>Eukaryota</taxon>
        <taxon>Fungi</taxon>
        <taxon>Dikarya</taxon>
        <taxon>Ascomycota</taxon>
        <taxon>Taphrinomycotina</taxon>
        <taxon>Taphrinomycotina incertae sedis</taxon>
        <taxon>Saitoella</taxon>
    </lineage>
</organism>
<reference evidence="2 3" key="1">
    <citation type="journal article" date="2011" name="J. Gen. Appl. Microbiol.">
        <title>Draft genome sequencing of the enigmatic yeast Saitoella complicata.</title>
        <authorList>
            <person name="Nishida H."/>
            <person name="Hamamoto M."/>
            <person name="Sugiyama J."/>
        </authorList>
    </citation>
    <scope>NUCLEOTIDE SEQUENCE [LARGE SCALE GENOMIC DNA]</scope>
    <source>
        <strain evidence="2 3">NRRL Y-17804</strain>
    </source>
</reference>
<dbReference type="AlphaFoldDB" id="A0A0E9NDF5"/>
<protein>
    <submittedName>
        <fullName evidence="2">Uncharacterized protein</fullName>
    </submittedName>
</protein>
<evidence type="ECO:0000313" key="3">
    <source>
        <dbReference type="Proteomes" id="UP000033140"/>
    </source>
</evidence>
<gene>
    <name evidence="2" type="ORF">G7K_2049-t1</name>
</gene>
<feature type="compositionally biased region" description="Low complexity" evidence="1">
    <location>
        <begin position="115"/>
        <end position="124"/>
    </location>
</feature>
<feature type="compositionally biased region" description="Polar residues" evidence="1">
    <location>
        <begin position="38"/>
        <end position="55"/>
    </location>
</feature>
<evidence type="ECO:0000313" key="2">
    <source>
        <dbReference type="EMBL" id="GAO47853.1"/>
    </source>
</evidence>
<reference evidence="2 3" key="3">
    <citation type="journal article" date="2015" name="Genome Announc.">
        <title>Draft Genome Sequence of the Archiascomycetous Yeast Saitoella complicata.</title>
        <authorList>
            <person name="Yamauchi K."/>
            <person name="Kondo S."/>
            <person name="Hamamoto M."/>
            <person name="Takahashi Y."/>
            <person name="Ogura Y."/>
            <person name="Hayashi T."/>
            <person name="Nishida H."/>
        </authorList>
    </citation>
    <scope>NUCLEOTIDE SEQUENCE [LARGE SCALE GENOMIC DNA]</scope>
    <source>
        <strain evidence="2 3">NRRL Y-17804</strain>
    </source>
</reference>
<accession>A0A0E9NDF5</accession>
<name>A0A0E9NDF5_SAICN</name>
<dbReference type="Proteomes" id="UP000033140">
    <property type="component" value="Unassembled WGS sequence"/>
</dbReference>
<dbReference type="EMBL" id="BACD03000011">
    <property type="protein sequence ID" value="GAO47853.1"/>
    <property type="molecule type" value="Genomic_DNA"/>
</dbReference>
<feature type="compositionally biased region" description="Basic and acidic residues" evidence="1">
    <location>
        <begin position="102"/>
        <end position="114"/>
    </location>
</feature>
<feature type="region of interest" description="Disordered" evidence="1">
    <location>
        <begin position="30"/>
        <end position="55"/>
    </location>
</feature>
<reference evidence="2 3" key="2">
    <citation type="journal article" date="2014" name="J. Gen. Appl. Microbiol.">
        <title>The early diverging ascomycetous budding yeast Saitoella complicata has three histone deacetylases belonging to the Clr6, Hos2, and Rpd3 lineages.</title>
        <authorList>
            <person name="Nishida H."/>
            <person name="Matsumoto T."/>
            <person name="Kondo S."/>
            <person name="Hamamoto M."/>
            <person name="Yoshikawa H."/>
        </authorList>
    </citation>
    <scope>NUCLEOTIDE SEQUENCE [LARGE SCALE GENOMIC DNA]</scope>
    <source>
        <strain evidence="2 3">NRRL Y-17804</strain>
    </source>
</reference>